<dbReference type="Proteomes" id="UP000054010">
    <property type="component" value="Unassembled WGS sequence"/>
</dbReference>
<dbReference type="GO" id="GO:0016757">
    <property type="term" value="F:glycosyltransferase activity"/>
    <property type="evidence" value="ECO:0007669"/>
    <property type="project" value="InterPro"/>
</dbReference>
<sequence length="346" mass="38208">MSIRPLYVSPMGRGGVDFGIQNITRSVRAAGLRPELLRLPEIYNFAPFLIPRGLPAGWWRGFDLVQGRSRVAFAFKATGLPVVTTVHHLTTDPDLQPYSSFAQRLFYRLVESHYDGLSVARADAVVCVSRFTQRQVEQTYGRRDSTIIFDGIDTDVFVPTPGLVRSDHGLPPAAGRIRLLFVGNRTRRKGFDLLPQIMERLPADYTLFYTGGFQGKEDAPPHPRMVPIGSPDRAGLVAAYQSCDILLFPSRLEGFGIAPAEALACGRPVVTTNASALPEVVDEGQSGFLVARNDVEGYAARVRELGEDAALRRRFGEYGREKVAANFGYDQLGAGFRALYSRLLEK</sequence>
<dbReference type="eggNOG" id="COG0438">
    <property type="taxonomic scope" value="Bacteria"/>
</dbReference>
<dbReference type="Pfam" id="PF00534">
    <property type="entry name" value="Glycos_transf_1"/>
    <property type="match status" value="1"/>
</dbReference>
<evidence type="ECO:0000313" key="4">
    <source>
        <dbReference type="EMBL" id="EFO79294.1"/>
    </source>
</evidence>
<reference evidence="4 5" key="1">
    <citation type="journal article" date="2011" name="J. Bacteriol.">
        <title>Draft genome sequence of the anoxygenic filamentous phototrophic bacterium Oscillochloris trichoides subsp. DG-6.</title>
        <authorList>
            <person name="Kuznetsov B.B."/>
            <person name="Ivanovsky R.N."/>
            <person name="Keppen O.I."/>
            <person name="Sukhacheva M.V."/>
            <person name="Bumazhkin B.K."/>
            <person name="Patutina E.O."/>
            <person name="Beletsky A.V."/>
            <person name="Mardanov A.V."/>
            <person name="Baslerov R.V."/>
            <person name="Panteleeva A.N."/>
            <person name="Kolganova T.V."/>
            <person name="Ravin N.V."/>
            <person name="Skryabin K.G."/>
        </authorList>
    </citation>
    <scope>NUCLEOTIDE SEQUENCE [LARGE SCALE GENOMIC DNA]</scope>
    <source>
        <strain evidence="4 5">DG-6</strain>
    </source>
</reference>
<evidence type="ECO:0000259" key="3">
    <source>
        <dbReference type="Pfam" id="PF13439"/>
    </source>
</evidence>
<name>E1IHN8_9CHLR</name>
<dbReference type="EMBL" id="ADVR01000118">
    <property type="protein sequence ID" value="EFO79294.1"/>
    <property type="molecule type" value="Genomic_DNA"/>
</dbReference>
<evidence type="ECO:0000256" key="1">
    <source>
        <dbReference type="ARBA" id="ARBA00022679"/>
    </source>
</evidence>
<gene>
    <name evidence="4" type="ORF">OSCT_2839</name>
</gene>
<organism evidence="4 5">
    <name type="scientific">Oscillochloris trichoides DG-6</name>
    <dbReference type="NCBI Taxonomy" id="765420"/>
    <lineage>
        <taxon>Bacteria</taxon>
        <taxon>Bacillati</taxon>
        <taxon>Chloroflexota</taxon>
        <taxon>Chloroflexia</taxon>
        <taxon>Chloroflexales</taxon>
        <taxon>Chloroflexineae</taxon>
        <taxon>Oscillochloridaceae</taxon>
        <taxon>Oscillochloris</taxon>
    </lineage>
</organism>
<dbReference type="HOGENOM" id="CLU_009583_2_5_0"/>
<dbReference type="OrthoDB" id="9804196at2"/>
<evidence type="ECO:0000259" key="2">
    <source>
        <dbReference type="Pfam" id="PF00534"/>
    </source>
</evidence>
<dbReference type="AlphaFoldDB" id="E1IHN8"/>
<dbReference type="STRING" id="765420.OSCT_2839"/>
<dbReference type="InterPro" id="IPR028098">
    <property type="entry name" value="Glyco_trans_4-like_N"/>
</dbReference>
<protein>
    <submittedName>
        <fullName evidence="4">Glycosyl transferase group 1</fullName>
    </submittedName>
</protein>
<keyword evidence="1 4" id="KW-0808">Transferase</keyword>
<dbReference type="PANTHER" id="PTHR46401:SF2">
    <property type="entry name" value="GLYCOSYLTRANSFERASE WBBK-RELATED"/>
    <property type="match status" value="1"/>
</dbReference>
<feature type="domain" description="Glycosyl transferase family 1" evidence="2">
    <location>
        <begin position="234"/>
        <end position="321"/>
    </location>
</feature>
<evidence type="ECO:0000313" key="5">
    <source>
        <dbReference type="Proteomes" id="UP000054010"/>
    </source>
</evidence>
<dbReference type="PANTHER" id="PTHR46401">
    <property type="entry name" value="GLYCOSYLTRANSFERASE WBBK-RELATED"/>
    <property type="match status" value="1"/>
</dbReference>
<dbReference type="InterPro" id="IPR001296">
    <property type="entry name" value="Glyco_trans_1"/>
</dbReference>
<dbReference type="SUPFAM" id="SSF53756">
    <property type="entry name" value="UDP-Glycosyltransferase/glycogen phosphorylase"/>
    <property type="match status" value="1"/>
</dbReference>
<proteinExistence type="predicted"/>
<feature type="domain" description="Glycosyltransferase subfamily 4-like N-terminal" evidence="3">
    <location>
        <begin position="55"/>
        <end position="155"/>
    </location>
</feature>
<keyword evidence="5" id="KW-1185">Reference proteome</keyword>
<comment type="caution">
    <text evidence="4">The sequence shown here is derived from an EMBL/GenBank/DDBJ whole genome shotgun (WGS) entry which is preliminary data.</text>
</comment>
<dbReference type="CDD" id="cd03801">
    <property type="entry name" value="GT4_PimA-like"/>
    <property type="match status" value="1"/>
</dbReference>
<dbReference type="Gene3D" id="3.40.50.2000">
    <property type="entry name" value="Glycogen Phosphorylase B"/>
    <property type="match status" value="2"/>
</dbReference>
<dbReference type="GO" id="GO:0009103">
    <property type="term" value="P:lipopolysaccharide biosynthetic process"/>
    <property type="evidence" value="ECO:0007669"/>
    <property type="project" value="TreeGrafter"/>
</dbReference>
<dbReference type="Pfam" id="PF13439">
    <property type="entry name" value="Glyco_transf_4"/>
    <property type="match status" value="1"/>
</dbReference>
<accession>E1IHN8</accession>